<feature type="domain" description="Sigma-54 factor interaction" evidence="4">
    <location>
        <begin position="312"/>
        <end position="542"/>
    </location>
</feature>
<dbReference type="Gene3D" id="3.30.450.20">
    <property type="entry name" value="PAS domain"/>
    <property type="match status" value="1"/>
</dbReference>
<dbReference type="PROSITE" id="PS00676">
    <property type="entry name" value="SIGMA54_INTERACT_2"/>
    <property type="match status" value="1"/>
</dbReference>
<dbReference type="SUPFAM" id="SSF46689">
    <property type="entry name" value="Homeodomain-like"/>
    <property type="match status" value="1"/>
</dbReference>
<dbReference type="InterPro" id="IPR003593">
    <property type="entry name" value="AAA+_ATPase"/>
</dbReference>
<evidence type="ECO:0000256" key="3">
    <source>
        <dbReference type="SAM" id="Coils"/>
    </source>
</evidence>
<dbReference type="Proteomes" id="UP000768462">
    <property type="component" value="Unassembled WGS sequence"/>
</dbReference>
<dbReference type="Gene3D" id="3.40.50.300">
    <property type="entry name" value="P-loop containing nucleotide triphosphate hydrolases"/>
    <property type="match status" value="1"/>
</dbReference>
<keyword evidence="3" id="KW-0175">Coiled coil</keyword>
<accession>A0A927WAR8</accession>
<dbReference type="Gene3D" id="1.10.8.60">
    <property type="match status" value="1"/>
</dbReference>
<dbReference type="PANTHER" id="PTHR32071">
    <property type="entry name" value="TRANSCRIPTIONAL REGULATORY PROTEIN"/>
    <property type="match status" value="1"/>
</dbReference>
<dbReference type="EMBL" id="SVCM01000097">
    <property type="protein sequence ID" value="MBE6060258.1"/>
    <property type="molecule type" value="Genomic_DNA"/>
</dbReference>
<dbReference type="InterPro" id="IPR025943">
    <property type="entry name" value="Sigma_54_int_dom_ATP-bd_2"/>
</dbReference>
<evidence type="ECO:0000259" key="4">
    <source>
        <dbReference type="PROSITE" id="PS50045"/>
    </source>
</evidence>
<proteinExistence type="predicted"/>
<dbReference type="PANTHER" id="PTHR32071:SF57">
    <property type="entry name" value="C4-DICARBOXYLATE TRANSPORT TRANSCRIPTIONAL REGULATORY PROTEIN DCTD"/>
    <property type="match status" value="1"/>
</dbReference>
<keyword evidence="2" id="KW-0067">ATP-binding</keyword>
<dbReference type="InterPro" id="IPR035965">
    <property type="entry name" value="PAS-like_dom_sf"/>
</dbReference>
<protein>
    <submittedName>
        <fullName evidence="6">AAA family ATPase</fullName>
    </submittedName>
</protein>
<dbReference type="InterPro" id="IPR027417">
    <property type="entry name" value="P-loop_NTPase"/>
</dbReference>
<evidence type="ECO:0000313" key="6">
    <source>
        <dbReference type="EMBL" id="MBE6060258.1"/>
    </source>
</evidence>
<dbReference type="CDD" id="cd00009">
    <property type="entry name" value="AAA"/>
    <property type="match status" value="1"/>
</dbReference>
<dbReference type="Pfam" id="PF25601">
    <property type="entry name" value="AAA_lid_14"/>
    <property type="match status" value="1"/>
</dbReference>
<reference evidence="6" key="1">
    <citation type="submission" date="2019-04" db="EMBL/GenBank/DDBJ databases">
        <title>Evolution of Biomass-Degrading Anaerobic Consortia Revealed by Metagenomics.</title>
        <authorList>
            <person name="Peng X."/>
        </authorList>
    </citation>
    <scope>NUCLEOTIDE SEQUENCE</scope>
    <source>
        <strain evidence="6">SIG254</strain>
    </source>
</reference>
<dbReference type="Gene3D" id="1.10.10.60">
    <property type="entry name" value="Homeodomain-like"/>
    <property type="match status" value="1"/>
</dbReference>
<dbReference type="InterPro" id="IPR000014">
    <property type="entry name" value="PAS"/>
</dbReference>
<dbReference type="FunFam" id="3.40.50.300:FF:000006">
    <property type="entry name" value="DNA-binding transcriptional regulator NtrC"/>
    <property type="match status" value="1"/>
</dbReference>
<dbReference type="SUPFAM" id="SSF52540">
    <property type="entry name" value="P-loop containing nucleoside triphosphate hydrolases"/>
    <property type="match status" value="1"/>
</dbReference>
<evidence type="ECO:0000259" key="5">
    <source>
        <dbReference type="PROSITE" id="PS50112"/>
    </source>
</evidence>
<dbReference type="InterPro" id="IPR025662">
    <property type="entry name" value="Sigma_54_int_dom_ATP-bd_1"/>
</dbReference>
<comment type="caution">
    <text evidence="6">The sequence shown here is derived from an EMBL/GenBank/DDBJ whole genome shotgun (WGS) entry which is preliminary data.</text>
</comment>
<evidence type="ECO:0000256" key="2">
    <source>
        <dbReference type="ARBA" id="ARBA00022840"/>
    </source>
</evidence>
<feature type="domain" description="PAS" evidence="5">
    <location>
        <begin position="6"/>
        <end position="43"/>
    </location>
</feature>
<dbReference type="InterPro" id="IPR058031">
    <property type="entry name" value="AAA_lid_NorR"/>
</dbReference>
<dbReference type="Pfam" id="PF13188">
    <property type="entry name" value="PAS_8"/>
    <property type="match status" value="1"/>
</dbReference>
<sequence>MGEVLMGEALNEILDNISQGVIVIDTEGIITTYNKKAKEIFGIFESTKISHKSDKLKKDDLVFIVDNKVGEDDGELDYKSFEKIGIYDKNLKKGDSILAFGTYKNSNNHVNENYKIIEVSDQSGEVYLDGVYRELKYKLSIDYSKKILEININDTIYSMNYRYAVGHMVIIRNNELVFYQSKGYTARNESLRYILEERVFREKGKNAQAINPIGDFIFNVHERNNEMDKFYRCATKEDNIVTNEFMNINGIATLSSIIPLYSEENKIGAILRVEDITELKEVIEERNVLLKNLKKTEKLLEDENIARSFKKFQGVSTHINDIKKIAYKSSKTDSTVLILGESGTGKSTLAEEIHNISNRKNNKFLHINCASLPESLLESELFGYEGGAFTNSRKSGKPGLFELANNGTVFLDEIGEMPLKIQGKLLNFLQSKTFYRIGGIEEIKVDTRIICATNKNLEQLIKEKEFREDLYYRINIIPIYIEPLRNRIEDIPILVNKLIINLSKKLKKEPITMTREAMNKLMCLSWLGNIRELENVLERTISLNDSNVIYSKDILVYNTKNETQEINESLKVGLEEAEKKIIINCLRAYKGNIKVCLNILEVGKTSFYDKLKKYNININAYR</sequence>
<feature type="coiled-coil region" evidence="3">
    <location>
        <begin position="276"/>
        <end position="303"/>
    </location>
</feature>
<dbReference type="GO" id="GO:0005524">
    <property type="term" value="F:ATP binding"/>
    <property type="evidence" value="ECO:0007669"/>
    <property type="project" value="UniProtKB-KW"/>
</dbReference>
<dbReference type="InterPro" id="IPR009057">
    <property type="entry name" value="Homeodomain-like_sf"/>
</dbReference>
<organism evidence="6 7">
    <name type="scientific">Clostridium sulfidigenes</name>
    <dbReference type="NCBI Taxonomy" id="318464"/>
    <lineage>
        <taxon>Bacteria</taxon>
        <taxon>Bacillati</taxon>
        <taxon>Bacillota</taxon>
        <taxon>Clostridia</taxon>
        <taxon>Eubacteriales</taxon>
        <taxon>Clostridiaceae</taxon>
        <taxon>Clostridium</taxon>
    </lineage>
</organism>
<dbReference type="Pfam" id="PF00158">
    <property type="entry name" value="Sigma54_activat"/>
    <property type="match status" value="1"/>
</dbReference>
<dbReference type="AlphaFoldDB" id="A0A927WAR8"/>
<name>A0A927WAR8_9CLOT</name>
<keyword evidence="1" id="KW-0547">Nucleotide-binding</keyword>
<dbReference type="PROSITE" id="PS00675">
    <property type="entry name" value="SIGMA54_INTERACT_1"/>
    <property type="match status" value="1"/>
</dbReference>
<dbReference type="GO" id="GO:0006355">
    <property type="term" value="P:regulation of DNA-templated transcription"/>
    <property type="evidence" value="ECO:0007669"/>
    <property type="project" value="InterPro"/>
</dbReference>
<dbReference type="PROSITE" id="PS50045">
    <property type="entry name" value="SIGMA54_INTERACT_4"/>
    <property type="match status" value="1"/>
</dbReference>
<evidence type="ECO:0000256" key="1">
    <source>
        <dbReference type="ARBA" id="ARBA00022741"/>
    </source>
</evidence>
<dbReference type="SMART" id="SM00382">
    <property type="entry name" value="AAA"/>
    <property type="match status" value="1"/>
</dbReference>
<dbReference type="SUPFAM" id="SSF55785">
    <property type="entry name" value="PYP-like sensor domain (PAS domain)"/>
    <property type="match status" value="1"/>
</dbReference>
<dbReference type="PROSITE" id="PS50112">
    <property type="entry name" value="PAS"/>
    <property type="match status" value="1"/>
</dbReference>
<evidence type="ECO:0000313" key="7">
    <source>
        <dbReference type="Proteomes" id="UP000768462"/>
    </source>
</evidence>
<dbReference type="InterPro" id="IPR002078">
    <property type="entry name" value="Sigma_54_int"/>
</dbReference>
<gene>
    <name evidence="6" type="ORF">E7215_08810</name>
</gene>